<dbReference type="EMBL" id="CP029191">
    <property type="protein sequence ID" value="QES42443.1"/>
    <property type="molecule type" value="Genomic_DNA"/>
</dbReference>
<sequence>MTTALTAPPAPTARTAPVHRLSTKGVIRSEWHKLWTLRSTWITLITASALVLAVGITMGSTYDGDDADVDTIVFTLFGTQLSQICLAVLGILVTAGEYSTGMIRSSLAAVPRRVPVLWSKAGVFAAVAFALSLATNILTFLVAQIWLADTDKKLSLTDPGVFGALTTSAVSLTLLSLIALGLGALFRSVPGAIGAFVATVLILPEVLTMLPFGAVDTAMKYFPAQAASSLGSVARVENTIAPGTAVLTLVLWAAAIMGAAAMLLKRRDV</sequence>
<feature type="transmembrane region" description="Helical" evidence="1">
    <location>
        <begin position="160"/>
        <end position="186"/>
    </location>
</feature>
<dbReference type="PANTHER" id="PTHR37305">
    <property type="entry name" value="INTEGRAL MEMBRANE PROTEIN-RELATED"/>
    <property type="match status" value="1"/>
</dbReference>
<evidence type="ECO:0000256" key="1">
    <source>
        <dbReference type="SAM" id="Phobius"/>
    </source>
</evidence>
<feature type="transmembrane region" description="Helical" evidence="1">
    <location>
        <begin position="41"/>
        <end position="60"/>
    </location>
</feature>
<keyword evidence="1" id="KW-1133">Transmembrane helix</keyword>
<gene>
    <name evidence="2" type="ORF">DEJ49_16885</name>
</gene>
<proteinExistence type="predicted"/>
<feature type="transmembrane region" description="Helical" evidence="1">
    <location>
        <begin position="240"/>
        <end position="264"/>
    </location>
</feature>
<keyword evidence="1" id="KW-0812">Transmembrane</keyword>
<name>A0A5P2CIY4_STRVZ</name>
<feature type="transmembrane region" description="Helical" evidence="1">
    <location>
        <begin position="193"/>
        <end position="214"/>
    </location>
</feature>
<organism evidence="2 3">
    <name type="scientific">Streptomyces venezuelae</name>
    <dbReference type="NCBI Taxonomy" id="54571"/>
    <lineage>
        <taxon>Bacteria</taxon>
        <taxon>Bacillati</taxon>
        <taxon>Actinomycetota</taxon>
        <taxon>Actinomycetes</taxon>
        <taxon>Kitasatosporales</taxon>
        <taxon>Streptomycetaceae</taxon>
        <taxon>Streptomyces</taxon>
    </lineage>
</organism>
<reference evidence="2 3" key="1">
    <citation type="submission" date="2018-05" db="EMBL/GenBank/DDBJ databases">
        <title>Streptomyces venezuelae.</title>
        <authorList>
            <person name="Kim W."/>
            <person name="Lee N."/>
            <person name="Cho B.-K."/>
        </authorList>
    </citation>
    <scope>NUCLEOTIDE SEQUENCE [LARGE SCALE GENOMIC DNA]</scope>
    <source>
        <strain evidence="2 3">ATCC 14585</strain>
    </source>
</reference>
<dbReference type="RefSeq" id="WP_150184889.1">
    <property type="nucleotide sequence ID" value="NZ_CP029191.1"/>
</dbReference>
<keyword evidence="1" id="KW-0472">Membrane</keyword>
<evidence type="ECO:0000313" key="2">
    <source>
        <dbReference type="EMBL" id="QES42443.1"/>
    </source>
</evidence>
<feature type="transmembrane region" description="Helical" evidence="1">
    <location>
        <begin position="121"/>
        <end position="148"/>
    </location>
</feature>
<protein>
    <submittedName>
        <fullName evidence="2">ABC transporter permease</fullName>
    </submittedName>
</protein>
<accession>A0A5P2CIY4</accession>
<dbReference type="Proteomes" id="UP000324015">
    <property type="component" value="Chromosome"/>
</dbReference>
<evidence type="ECO:0000313" key="3">
    <source>
        <dbReference type="Proteomes" id="UP000324015"/>
    </source>
</evidence>
<feature type="transmembrane region" description="Helical" evidence="1">
    <location>
        <begin position="72"/>
        <end position="95"/>
    </location>
</feature>
<dbReference type="AlphaFoldDB" id="A0A5P2CIY4"/>
<dbReference type="PANTHER" id="PTHR37305:SF1">
    <property type="entry name" value="MEMBRANE PROTEIN"/>
    <property type="match status" value="1"/>
</dbReference>